<dbReference type="GO" id="GO:0016787">
    <property type="term" value="F:hydrolase activity"/>
    <property type="evidence" value="ECO:0007669"/>
    <property type="project" value="UniProtKB-KW"/>
</dbReference>
<dbReference type="PANTHER" id="PTHR40031:SF1">
    <property type="entry name" value="MEMBRANE-BOUND METAL-DEPENDENT HYDROLASE"/>
    <property type="match status" value="1"/>
</dbReference>
<dbReference type="Pfam" id="PF04307">
    <property type="entry name" value="YdjM"/>
    <property type="match status" value="1"/>
</dbReference>
<comment type="caution">
    <text evidence="2">The sequence shown here is derived from an EMBL/GenBank/DDBJ whole genome shotgun (WGS) entry which is preliminary data.</text>
</comment>
<protein>
    <submittedName>
        <fullName evidence="2">Metal-dependent hydrolase</fullName>
    </submittedName>
</protein>
<keyword evidence="2" id="KW-0378">Hydrolase</keyword>
<evidence type="ECO:0000313" key="2">
    <source>
        <dbReference type="EMBL" id="MTW10407.1"/>
    </source>
</evidence>
<keyword evidence="3" id="KW-1185">Reference proteome</keyword>
<feature type="transmembrane region" description="Helical" evidence="1">
    <location>
        <begin position="74"/>
        <end position="93"/>
    </location>
</feature>
<dbReference type="OrthoDB" id="9781927at2"/>
<dbReference type="InterPro" id="IPR007404">
    <property type="entry name" value="YdjM-like"/>
</dbReference>
<feature type="transmembrane region" description="Helical" evidence="1">
    <location>
        <begin position="36"/>
        <end position="54"/>
    </location>
</feature>
<dbReference type="PANTHER" id="PTHR40031">
    <property type="entry name" value="HYPOTHETICAL MEMBRANE SPANNING PROTEIN"/>
    <property type="match status" value="1"/>
</dbReference>
<keyword evidence="1" id="KW-1133">Transmembrane helix</keyword>
<name>A0A6L6QEV8_9BURK</name>
<dbReference type="Proteomes" id="UP000472320">
    <property type="component" value="Unassembled WGS sequence"/>
</dbReference>
<accession>A0A6L6QEV8</accession>
<evidence type="ECO:0000256" key="1">
    <source>
        <dbReference type="SAM" id="Phobius"/>
    </source>
</evidence>
<keyword evidence="1" id="KW-0472">Membrane</keyword>
<feature type="transmembrane region" description="Helical" evidence="1">
    <location>
        <begin position="221"/>
        <end position="239"/>
    </location>
</feature>
<proteinExistence type="predicted"/>
<dbReference type="EMBL" id="WNKX01000004">
    <property type="protein sequence ID" value="MTW10407.1"/>
    <property type="molecule type" value="Genomic_DNA"/>
</dbReference>
<feature type="transmembrane region" description="Helical" evidence="1">
    <location>
        <begin position="172"/>
        <end position="189"/>
    </location>
</feature>
<dbReference type="InterPro" id="IPR053170">
    <property type="entry name" value="Transcription_regulator"/>
</dbReference>
<reference evidence="2 3" key="1">
    <citation type="submission" date="2019-11" db="EMBL/GenBank/DDBJ databases">
        <title>Type strains purchased from KCTC, JCM and DSMZ.</title>
        <authorList>
            <person name="Lu H."/>
        </authorList>
    </citation>
    <scope>NUCLEOTIDE SEQUENCE [LARGE SCALE GENOMIC DNA]</scope>
    <source>
        <strain evidence="2 3">JCM 31587</strain>
    </source>
</reference>
<keyword evidence="1" id="KW-0812">Transmembrane</keyword>
<sequence length="411" mass="44498">MDNITHSVVGLGVGELIQRSLPVEADPAQHKTRHRLLLAACALASNFPDLDLLFTHLAPAPLGYLLHHRGHTHTLLYLLPQALLLLALLWALWPNARALLRASRFARRGLGIALAAGFLLHIGMDFMNNYGVHPFYPFSGTWYYGDMIFIIEPVFWVAFGVPLAMTLPSRRGRIVVLAVLPVVLLYFTMHGYLGWTSFEALVTLGAAVAALRFMHMHSRRALLLALGVVLAYVGVQASASNKARQAVTAALVLQDPQAKVLDVALTAFPSQPLCWSFASIESDGRTYQLRRGHLSLAPALLPPRECPAALAADAVQEMPVQVPGVLLSGSWQGSIAALRERAASDCQLSAWLRFARMPAVGGTEATDLRFSSGSRGNFTTLPRAAQPACPFGVPKWAMPRADLLGGAKDAP</sequence>
<gene>
    <name evidence="2" type="ORF">GM658_07295</name>
</gene>
<evidence type="ECO:0000313" key="3">
    <source>
        <dbReference type="Proteomes" id="UP000472320"/>
    </source>
</evidence>
<dbReference type="AlphaFoldDB" id="A0A6L6QEV8"/>
<dbReference type="RefSeq" id="WP_155453343.1">
    <property type="nucleotide sequence ID" value="NZ_WNKX01000004.1"/>
</dbReference>
<feature type="transmembrane region" description="Helical" evidence="1">
    <location>
        <begin position="105"/>
        <end position="122"/>
    </location>
</feature>
<feature type="transmembrane region" description="Helical" evidence="1">
    <location>
        <begin position="142"/>
        <end position="165"/>
    </location>
</feature>
<organism evidence="2 3">
    <name type="scientific">Massilia eburnea</name>
    <dbReference type="NCBI Taxonomy" id="1776165"/>
    <lineage>
        <taxon>Bacteria</taxon>
        <taxon>Pseudomonadati</taxon>
        <taxon>Pseudomonadota</taxon>
        <taxon>Betaproteobacteria</taxon>
        <taxon>Burkholderiales</taxon>
        <taxon>Oxalobacteraceae</taxon>
        <taxon>Telluria group</taxon>
        <taxon>Massilia</taxon>
    </lineage>
</organism>